<sequence>MAASDKTPPNGGVIDEKQPQSDFEEVEDTFRHDLEVHGFDANGTKRLLRKIDWVLLPFLSFLYLLSFLDRSNIGNAKLAGIEEDLNMEGYDYNIAVAVFFPFYVAAEIPSNLAIKRFRPSVWIPIIMIAWGIVCTLMGIVDNFGGLLAARCALGLAEGGLFPGITYYITLWYRRHECGLRMAIFFSAATAAGAFGGFLARAIMEMDGTAGRPGWAWIFILEGIVTLVVAFVAFWLMHDYPHTAKFLATQEKEEVVRRLEHDRSALADEFHLKFFWHAIGDWKIWVHMFITIGIYTPLYSISIFLPSIVKGLGYSNTDAQLMSVPPYIVACVACIAGGWYADKRGERGVFMIGFCMVAIIGFVLLMASNNNAVKYFGCFLVTAGIYPNVPQGVAWNGNNIGGSVKRGVGIAMHVGFGNLGGAIAGFIYRSHDAPRYLSGHGILLATTVMSMCLCAFMTMYLRKENKRRDEKHKHPDHYSHEERHAERENGDNATFFRYTV</sequence>
<gene>
    <name evidence="9" type="ORF">MKZ38_004761</name>
</gene>
<evidence type="ECO:0000256" key="3">
    <source>
        <dbReference type="ARBA" id="ARBA00022692"/>
    </source>
</evidence>
<dbReference type="Gene3D" id="1.20.1250.20">
    <property type="entry name" value="MFS general substrate transporter like domains"/>
    <property type="match status" value="2"/>
</dbReference>
<evidence type="ECO:0000259" key="8">
    <source>
        <dbReference type="PROSITE" id="PS50850"/>
    </source>
</evidence>
<feature type="transmembrane region" description="Helical" evidence="7">
    <location>
        <begin position="371"/>
        <end position="388"/>
    </location>
</feature>
<dbReference type="AlphaFoldDB" id="A0AAD5RWD5"/>
<evidence type="ECO:0000256" key="1">
    <source>
        <dbReference type="ARBA" id="ARBA00004141"/>
    </source>
</evidence>
<keyword evidence="3 7" id="KW-0812">Transmembrane</keyword>
<evidence type="ECO:0000256" key="4">
    <source>
        <dbReference type="ARBA" id="ARBA00022989"/>
    </source>
</evidence>
<feature type="domain" description="Major facilitator superfamily (MFS) profile" evidence="8">
    <location>
        <begin position="55"/>
        <end position="465"/>
    </location>
</feature>
<feature type="transmembrane region" description="Helical" evidence="7">
    <location>
        <begin position="181"/>
        <end position="202"/>
    </location>
</feature>
<evidence type="ECO:0000256" key="5">
    <source>
        <dbReference type="ARBA" id="ARBA00023136"/>
    </source>
</evidence>
<dbReference type="GO" id="GO:0016020">
    <property type="term" value="C:membrane"/>
    <property type="evidence" value="ECO:0007669"/>
    <property type="project" value="UniProtKB-SubCell"/>
</dbReference>
<name>A0AAD5RWD5_9PEZI</name>
<dbReference type="EMBL" id="JAKWBI020000027">
    <property type="protein sequence ID" value="KAJ2905686.1"/>
    <property type="molecule type" value="Genomic_DNA"/>
</dbReference>
<feature type="region of interest" description="Disordered" evidence="6">
    <location>
        <begin position="466"/>
        <end position="499"/>
    </location>
</feature>
<keyword evidence="5 7" id="KW-0472">Membrane</keyword>
<proteinExistence type="predicted"/>
<dbReference type="SUPFAM" id="SSF103473">
    <property type="entry name" value="MFS general substrate transporter"/>
    <property type="match status" value="1"/>
</dbReference>
<organism evidence="9 10">
    <name type="scientific">Zalerion maritima</name>
    <dbReference type="NCBI Taxonomy" id="339359"/>
    <lineage>
        <taxon>Eukaryota</taxon>
        <taxon>Fungi</taxon>
        <taxon>Dikarya</taxon>
        <taxon>Ascomycota</taxon>
        <taxon>Pezizomycotina</taxon>
        <taxon>Sordariomycetes</taxon>
        <taxon>Lulworthiomycetidae</taxon>
        <taxon>Lulworthiales</taxon>
        <taxon>Lulworthiaceae</taxon>
        <taxon>Zalerion</taxon>
    </lineage>
</organism>
<feature type="transmembrane region" description="Helical" evidence="7">
    <location>
        <begin position="94"/>
        <end position="114"/>
    </location>
</feature>
<dbReference type="InterPro" id="IPR036259">
    <property type="entry name" value="MFS_trans_sf"/>
</dbReference>
<feature type="region of interest" description="Disordered" evidence="6">
    <location>
        <begin position="1"/>
        <end position="21"/>
    </location>
</feature>
<feature type="transmembrane region" description="Helical" evidence="7">
    <location>
        <begin position="323"/>
        <end position="340"/>
    </location>
</feature>
<dbReference type="PANTHER" id="PTHR43791:SF57">
    <property type="entry name" value="MAJOR FACILITATOR SUPERFAMILY (MFS) PROFILE DOMAIN-CONTAINING PROTEIN"/>
    <property type="match status" value="1"/>
</dbReference>
<feature type="transmembrane region" description="Helical" evidence="7">
    <location>
        <begin position="146"/>
        <end position="169"/>
    </location>
</feature>
<accession>A0AAD5RWD5</accession>
<feature type="transmembrane region" description="Helical" evidence="7">
    <location>
        <begin position="347"/>
        <end position="365"/>
    </location>
</feature>
<dbReference type="GO" id="GO:0022857">
    <property type="term" value="F:transmembrane transporter activity"/>
    <property type="evidence" value="ECO:0007669"/>
    <property type="project" value="InterPro"/>
</dbReference>
<evidence type="ECO:0000256" key="2">
    <source>
        <dbReference type="ARBA" id="ARBA00022448"/>
    </source>
</evidence>
<keyword evidence="4 7" id="KW-1133">Transmembrane helix</keyword>
<evidence type="ECO:0000256" key="6">
    <source>
        <dbReference type="SAM" id="MobiDB-lite"/>
    </source>
</evidence>
<dbReference type="Pfam" id="PF07690">
    <property type="entry name" value="MFS_1"/>
    <property type="match status" value="1"/>
</dbReference>
<evidence type="ECO:0000313" key="10">
    <source>
        <dbReference type="Proteomes" id="UP001201980"/>
    </source>
</evidence>
<protein>
    <submittedName>
        <fullName evidence="9">Transporter</fullName>
    </submittedName>
</protein>
<feature type="compositionally biased region" description="Basic and acidic residues" evidence="6">
    <location>
        <begin position="466"/>
        <end position="489"/>
    </location>
</feature>
<evidence type="ECO:0000313" key="9">
    <source>
        <dbReference type="EMBL" id="KAJ2905686.1"/>
    </source>
</evidence>
<evidence type="ECO:0000256" key="7">
    <source>
        <dbReference type="SAM" id="Phobius"/>
    </source>
</evidence>
<dbReference type="PANTHER" id="PTHR43791">
    <property type="entry name" value="PERMEASE-RELATED"/>
    <property type="match status" value="1"/>
</dbReference>
<dbReference type="FunFam" id="1.20.1250.20:FF:000068">
    <property type="entry name" value="MFS general substrate transporter"/>
    <property type="match status" value="1"/>
</dbReference>
<comment type="subcellular location">
    <subcellularLocation>
        <location evidence="1">Membrane</location>
        <topology evidence="1">Multi-pass membrane protein</topology>
    </subcellularLocation>
</comment>
<dbReference type="PROSITE" id="PS50850">
    <property type="entry name" value="MFS"/>
    <property type="match status" value="1"/>
</dbReference>
<dbReference type="InterPro" id="IPR011701">
    <property type="entry name" value="MFS"/>
</dbReference>
<reference evidence="9" key="1">
    <citation type="submission" date="2022-07" db="EMBL/GenBank/DDBJ databases">
        <title>Draft genome sequence of Zalerion maritima ATCC 34329, a (micro)plastics degrading marine fungus.</title>
        <authorList>
            <person name="Paco A."/>
            <person name="Goncalves M.F.M."/>
            <person name="Rocha-Santos T.A.P."/>
            <person name="Alves A."/>
        </authorList>
    </citation>
    <scope>NUCLEOTIDE SEQUENCE</scope>
    <source>
        <strain evidence="9">ATCC 34329</strain>
    </source>
</reference>
<dbReference type="Proteomes" id="UP001201980">
    <property type="component" value="Unassembled WGS sequence"/>
</dbReference>
<comment type="caution">
    <text evidence="9">The sequence shown here is derived from an EMBL/GenBank/DDBJ whole genome shotgun (WGS) entry which is preliminary data.</text>
</comment>
<feature type="transmembrane region" description="Helical" evidence="7">
    <location>
        <begin position="283"/>
        <end position="303"/>
    </location>
</feature>
<dbReference type="InterPro" id="IPR020846">
    <property type="entry name" value="MFS_dom"/>
</dbReference>
<feature type="transmembrane region" description="Helical" evidence="7">
    <location>
        <begin position="409"/>
        <end position="427"/>
    </location>
</feature>
<feature type="transmembrane region" description="Helical" evidence="7">
    <location>
        <begin position="214"/>
        <end position="236"/>
    </location>
</feature>
<feature type="transmembrane region" description="Helical" evidence="7">
    <location>
        <begin position="51"/>
        <end position="68"/>
    </location>
</feature>
<feature type="transmembrane region" description="Helical" evidence="7">
    <location>
        <begin position="439"/>
        <end position="460"/>
    </location>
</feature>
<dbReference type="FunFam" id="1.20.1250.20:FF:000034">
    <property type="entry name" value="MFS general substrate transporter"/>
    <property type="match status" value="1"/>
</dbReference>
<keyword evidence="10" id="KW-1185">Reference proteome</keyword>
<keyword evidence="2" id="KW-0813">Transport</keyword>
<feature type="transmembrane region" description="Helical" evidence="7">
    <location>
        <begin position="121"/>
        <end position="140"/>
    </location>
</feature>